<dbReference type="STRING" id="128403.WA1_11940"/>
<organism evidence="3 4">
    <name type="scientific">Scytonema hofmannii PCC 7110</name>
    <dbReference type="NCBI Taxonomy" id="128403"/>
    <lineage>
        <taxon>Bacteria</taxon>
        <taxon>Bacillati</taxon>
        <taxon>Cyanobacteriota</taxon>
        <taxon>Cyanophyceae</taxon>
        <taxon>Nostocales</taxon>
        <taxon>Scytonemataceae</taxon>
        <taxon>Scytonema</taxon>
    </lineage>
</organism>
<evidence type="ECO:0000313" key="4">
    <source>
        <dbReference type="Proteomes" id="UP000076925"/>
    </source>
</evidence>
<protein>
    <submittedName>
        <fullName evidence="3">Alkaline phosphatase</fullName>
    </submittedName>
</protein>
<dbReference type="Proteomes" id="UP000076925">
    <property type="component" value="Unassembled WGS sequence"/>
</dbReference>
<dbReference type="InterPro" id="IPR032093">
    <property type="entry name" value="PhoD_N"/>
</dbReference>
<name>A0A139XDQ2_9CYAN</name>
<dbReference type="InterPro" id="IPR052900">
    <property type="entry name" value="Phospholipid_Metab_Enz"/>
</dbReference>
<keyword evidence="4" id="KW-1185">Reference proteome</keyword>
<dbReference type="Pfam" id="PF09423">
    <property type="entry name" value="PhoD"/>
    <property type="match status" value="1"/>
</dbReference>
<dbReference type="OrthoDB" id="474992at2"/>
<dbReference type="Pfam" id="PF16655">
    <property type="entry name" value="PhoD_N"/>
    <property type="match status" value="1"/>
</dbReference>
<dbReference type="PANTHER" id="PTHR43606:SF2">
    <property type="entry name" value="ALKALINE PHOSPHATASE FAMILY PROTEIN (AFU_ORTHOLOGUE AFUA_5G03860)"/>
    <property type="match status" value="1"/>
</dbReference>
<accession>A0A139XDQ2</accession>
<feature type="domain" description="PhoD-like phosphatase metallophosphatase" evidence="1">
    <location>
        <begin position="160"/>
        <end position="496"/>
    </location>
</feature>
<dbReference type="InterPro" id="IPR038607">
    <property type="entry name" value="PhoD-like_sf"/>
</dbReference>
<evidence type="ECO:0000313" key="3">
    <source>
        <dbReference type="EMBL" id="KYC42831.1"/>
    </source>
</evidence>
<dbReference type="InterPro" id="IPR018946">
    <property type="entry name" value="PhoD-like_MPP"/>
</dbReference>
<comment type="caution">
    <text evidence="3">The sequence shown here is derived from an EMBL/GenBank/DDBJ whole genome shotgun (WGS) entry which is preliminary data.</text>
</comment>
<evidence type="ECO:0000259" key="2">
    <source>
        <dbReference type="Pfam" id="PF16655"/>
    </source>
</evidence>
<dbReference type="PANTHER" id="PTHR43606">
    <property type="entry name" value="PHOSPHATASE, PUTATIVE (AFU_ORTHOLOGUE AFUA_6G08710)-RELATED"/>
    <property type="match status" value="1"/>
</dbReference>
<dbReference type="Gene3D" id="3.60.21.70">
    <property type="entry name" value="PhoD-like phosphatase"/>
    <property type="match status" value="1"/>
</dbReference>
<sequence length="528" mass="60129">MRRSSFEHYLSAKIKRRNLLIGAGGFLGFTIASQWSHKVLAQPKFSAYPFTLGVASGDPLPDGVVLWTRLAPDPINGGGMPQENILVRWQLAADENMKKVVQKGFAVASPELAHSVHVDVQGLEPDRVYWYQFKVGNELSPIGRTRTAPALRTPVSQLNFAFASCQEYQSGFYTAYKFMAEEDLNFVVHLGDYLYEGGISTSPTRVREHNSPEIITLEDYRNRYALYKSDADLQASHAAFPWIVTWDDHEVDNNWAGFVPEDPDRQSPEQFLLRRRAAFQAYYEHMPLRLKSFPTSDDLRLYRRFAFGDLAYFHVLDTRQYRSDQVCLQTFPSAPDCPDRLDPSLTMTGKEQEEWLFKGLARSPARWNVLAQQIWFGQIDYQPGTEKAFNMDQWDGYPAARQRILDFIENRRPSNPVIITGDWHSFCVQDIKKDFNDPISETLATEFAGTSISSLCPWAPNVQANLSENPHVKFFNGDVRGYISCQITRNTWRSDYRVVSTTANRDAATIRNIASFIVTSGQPGAQKI</sequence>
<feature type="domain" description="Phospholipase D N-terminal" evidence="2">
    <location>
        <begin position="52"/>
        <end position="147"/>
    </location>
</feature>
<dbReference type="CDD" id="cd07389">
    <property type="entry name" value="MPP_PhoD"/>
    <property type="match status" value="1"/>
</dbReference>
<dbReference type="SUPFAM" id="SSF56300">
    <property type="entry name" value="Metallo-dependent phosphatases"/>
    <property type="match status" value="1"/>
</dbReference>
<evidence type="ECO:0000259" key="1">
    <source>
        <dbReference type="Pfam" id="PF09423"/>
    </source>
</evidence>
<reference evidence="3 4" key="1">
    <citation type="journal article" date="2013" name="Genome Biol. Evol.">
        <title>Genomes of Stigonematalean cyanobacteria (subsection V) and the evolution of oxygenic photosynthesis from prokaryotes to plastids.</title>
        <authorList>
            <person name="Dagan T."/>
            <person name="Roettger M."/>
            <person name="Stucken K."/>
            <person name="Landan G."/>
            <person name="Koch R."/>
            <person name="Major P."/>
            <person name="Gould S.B."/>
            <person name="Goremykin V.V."/>
            <person name="Rippka R."/>
            <person name="Tandeau de Marsac N."/>
            <person name="Gugger M."/>
            <person name="Lockhart P.J."/>
            <person name="Allen J.F."/>
            <person name="Brune I."/>
            <person name="Maus I."/>
            <person name="Puhler A."/>
            <person name="Martin W.F."/>
        </authorList>
    </citation>
    <scope>NUCLEOTIDE SEQUENCE [LARGE SCALE GENOMIC DNA]</scope>
    <source>
        <strain evidence="3 4">PCC 7110</strain>
    </source>
</reference>
<dbReference type="AlphaFoldDB" id="A0A139XDQ2"/>
<dbReference type="Gene3D" id="2.60.40.380">
    <property type="entry name" value="Purple acid phosphatase-like, N-terminal"/>
    <property type="match status" value="1"/>
</dbReference>
<proteinExistence type="predicted"/>
<dbReference type="EMBL" id="ANNX02000016">
    <property type="protein sequence ID" value="KYC42831.1"/>
    <property type="molecule type" value="Genomic_DNA"/>
</dbReference>
<gene>
    <name evidence="3" type="ORF">WA1_11940</name>
</gene>
<dbReference type="InterPro" id="IPR029052">
    <property type="entry name" value="Metallo-depent_PP-like"/>
</dbReference>
<dbReference type="RefSeq" id="WP_017749107.1">
    <property type="nucleotide sequence ID" value="NZ_KQ976354.1"/>
</dbReference>